<organism evidence="2">
    <name type="scientific">bioreactor metagenome</name>
    <dbReference type="NCBI Taxonomy" id="1076179"/>
    <lineage>
        <taxon>unclassified sequences</taxon>
        <taxon>metagenomes</taxon>
        <taxon>ecological metagenomes</taxon>
    </lineage>
</organism>
<dbReference type="EMBL" id="VSSQ01135530">
    <property type="protein sequence ID" value="MPN60370.1"/>
    <property type="molecule type" value="Genomic_DNA"/>
</dbReference>
<protein>
    <submittedName>
        <fullName evidence="2">Uncharacterized protein</fullName>
    </submittedName>
</protein>
<comment type="caution">
    <text evidence="2">The sequence shown here is derived from an EMBL/GenBank/DDBJ whole genome shotgun (WGS) entry which is preliminary data.</text>
</comment>
<name>A0A645JB45_9ZZZZ</name>
<accession>A0A645JB45</accession>
<dbReference type="AlphaFoldDB" id="A0A645JB45"/>
<gene>
    <name evidence="2" type="ORF">SDC9_208098</name>
</gene>
<feature type="region of interest" description="Disordered" evidence="1">
    <location>
        <begin position="8"/>
        <end position="41"/>
    </location>
</feature>
<evidence type="ECO:0000256" key="1">
    <source>
        <dbReference type="SAM" id="MobiDB-lite"/>
    </source>
</evidence>
<reference evidence="2" key="1">
    <citation type="submission" date="2019-08" db="EMBL/GenBank/DDBJ databases">
        <authorList>
            <person name="Kucharzyk K."/>
            <person name="Murdoch R.W."/>
            <person name="Higgins S."/>
            <person name="Loffler F."/>
        </authorList>
    </citation>
    <scope>NUCLEOTIDE SEQUENCE</scope>
</reference>
<proteinExistence type="predicted"/>
<evidence type="ECO:0000313" key="2">
    <source>
        <dbReference type="EMBL" id="MPN60370.1"/>
    </source>
</evidence>
<feature type="compositionally biased region" description="Polar residues" evidence="1">
    <location>
        <begin position="30"/>
        <end position="41"/>
    </location>
</feature>
<sequence>MDHVKRIIKHNAFHGSGANIQPDSHREASDSPNHSQFTDEGTATIPSIYTLLTKMSINVAAHQGQSQTLQCLRPPPQAELRCPWHDSAQ</sequence>